<dbReference type="Gene3D" id="3.30.2320.80">
    <property type="match status" value="1"/>
</dbReference>
<feature type="binding site" evidence="5">
    <location>
        <position position="2"/>
    </location>
    <ligand>
        <name>Ni(2+)</name>
        <dbReference type="ChEBI" id="CHEBI:49786"/>
    </ligand>
</feature>
<dbReference type="EMBL" id="ADLE01000014">
    <property type="protein sequence ID" value="EJZ63273.1"/>
    <property type="molecule type" value="Genomic_DNA"/>
</dbReference>
<dbReference type="eggNOG" id="COG0375">
    <property type="taxonomic scope" value="Bacteria"/>
</dbReference>
<evidence type="ECO:0000256" key="2">
    <source>
        <dbReference type="ARBA" id="ARBA00022596"/>
    </source>
</evidence>
<keyword evidence="4 5" id="KW-0862">Zinc</keyword>
<evidence type="ECO:0000256" key="3">
    <source>
        <dbReference type="ARBA" id="ARBA00022723"/>
    </source>
</evidence>
<dbReference type="Pfam" id="PF01155">
    <property type="entry name" value="HypA"/>
    <property type="match status" value="1"/>
</dbReference>
<dbReference type="InterPro" id="IPR000688">
    <property type="entry name" value="HypA/HybF"/>
</dbReference>
<dbReference type="AlphaFoldDB" id="K0WVB9"/>
<evidence type="ECO:0000256" key="4">
    <source>
        <dbReference type="ARBA" id="ARBA00022833"/>
    </source>
</evidence>
<comment type="function">
    <text evidence="5">Involved in the maturation of [NiFe] hydrogenases. Required for nickel insertion into the metal center of the hydrogenase.</text>
</comment>
<reference evidence="6 7" key="1">
    <citation type="submission" date="2012-08" db="EMBL/GenBank/DDBJ databases">
        <title>The Genome Sequence of Barnesiella intestinihominis YIT 11860.</title>
        <authorList>
            <consortium name="The Broad Institute Genome Sequencing Platform"/>
            <person name="Earl A."/>
            <person name="Ward D."/>
            <person name="Feldgarden M."/>
            <person name="Gevers D."/>
            <person name="Morotomi M."/>
            <person name="Walker B."/>
            <person name="Young S.K."/>
            <person name="Zeng Q."/>
            <person name="Gargeya S."/>
            <person name="Fitzgerald M."/>
            <person name="Haas B."/>
            <person name="Abouelleil A."/>
            <person name="Alvarado L."/>
            <person name="Arachchi H.M."/>
            <person name="Berlin A.M."/>
            <person name="Chapman S.B."/>
            <person name="Goldberg J."/>
            <person name="Griggs A."/>
            <person name="Gujja S."/>
            <person name="Hansen M."/>
            <person name="Howarth C."/>
            <person name="Imamovic A."/>
            <person name="Larimer J."/>
            <person name="McCowen C."/>
            <person name="Montmayeur A."/>
            <person name="Murphy C."/>
            <person name="Neiman D."/>
            <person name="Pearson M."/>
            <person name="Priest M."/>
            <person name="Roberts A."/>
            <person name="Saif S."/>
            <person name="Shea T."/>
            <person name="Sisk P."/>
            <person name="Sykes S."/>
            <person name="Wortman J."/>
            <person name="Nusbaum C."/>
            <person name="Birren B."/>
        </authorList>
    </citation>
    <scope>NUCLEOTIDE SEQUENCE [LARGE SCALE GENOMIC DNA]</scope>
    <source>
        <strain evidence="6 7">YIT 11860</strain>
    </source>
</reference>
<feature type="binding site" evidence="5">
    <location>
        <position position="73"/>
    </location>
    <ligand>
        <name>Zn(2+)</name>
        <dbReference type="ChEBI" id="CHEBI:29105"/>
    </ligand>
</feature>
<dbReference type="GO" id="GO:0016151">
    <property type="term" value="F:nickel cation binding"/>
    <property type="evidence" value="ECO:0007669"/>
    <property type="project" value="UniProtKB-UniRule"/>
</dbReference>
<protein>
    <recommendedName>
        <fullName evidence="5">Hydrogenase maturation factor HypA</fullName>
    </recommendedName>
</protein>
<dbReference type="GeneID" id="77849146"/>
<evidence type="ECO:0000256" key="1">
    <source>
        <dbReference type="ARBA" id="ARBA00010748"/>
    </source>
</evidence>
<dbReference type="OrthoDB" id="9800361at2"/>
<evidence type="ECO:0000256" key="5">
    <source>
        <dbReference type="HAMAP-Rule" id="MF_00213"/>
    </source>
</evidence>
<feature type="binding site" evidence="5">
    <location>
        <position position="92"/>
    </location>
    <ligand>
        <name>Zn(2+)</name>
        <dbReference type="ChEBI" id="CHEBI:29105"/>
    </ligand>
</feature>
<keyword evidence="2 5" id="KW-0533">Nickel</keyword>
<feature type="binding site" evidence="5">
    <location>
        <position position="89"/>
    </location>
    <ligand>
        <name>Zn(2+)</name>
        <dbReference type="ChEBI" id="CHEBI:29105"/>
    </ligand>
</feature>
<dbReference type="InterPro" id="IPR020538">
    <property type="entry name" value="Hydgase_Ni_incorp_HypA/HybF_CS"/>
</dbReference>
<dbReference type="STRING" id="742726.HMPREF9448_01922"/>
<dbReference type="PANTHER" id="PTHR34535:SF3">
    <property type="entry name" value="HYDROGENASE MATURATION FACTOR HYPA"/>
    <property type="match status" value="1"/>
</dbReference>
<evidence type="ECO:0000313" key="7">
    <source>
        <dbReference type="Proteomes" id="UP000006044"/>
    </source>
</evidence>
<organism evidence="6 7">
    <name type="scientific">Barnesiella intestinihominis YIT 11860</name>
    <dbReference type="NCBI Taxonomy" id="742726"/>
    <lineage>
        <taxon>Bacteria</taxon>
        <taxon>Pseudomonadati</taxon>
        <taxon>Bacteroidota</taxon>
        <taxon>Bacteroidia</taxon>
        <taxon>Bacteroidales</taxon>
        <taxon>Barnesiellaceae</taxon>
        <taxon>Barnesiella</taxon>
    </lineage>
</organism>
<name>K0WVB9_9BACT</name>
<dbReference type="Proteomes" id="UP000006044">
    <property type="component" value="Unassembled WGS sequence"/>
</dbReference>
<dbReference type="PIRSF" id="PIRSF004761">
    <property type="entry name" value="Hydrgn_mat_HypA"/>
    <property type="match status" value="1"/>
</dbReference>
<sequence>MHELSLACSVVELVEKELALHGGGSVRCIEITIGDLSGVDNDAFLFSLNMVLERSAFAGARVMVDRVKPLAVCGVCGESFSPVSLYASCPKCGSYKTRLVSGQEFRLTSLIVETDK</sequence>
<dbReference type="GO" id="GO:0008270">
    <property type="term" value="F:zinc ion binding"/>
    <property type="evidence" value="ECO:0007669"/>
    <property type="project" value="UniProtKB-UniRule"/>
</dbReference>
<proteinExistence type="inferred from homology"/>
<evidence type="ECO:0000313" key="6">
    <source>
        <dbReference type="EMBL" id="EJZ63273.1"/>
    </source>
</evidence>
<accession>K0WVB9</accession>
<dbReference type="PROSITE" id="PS01249">
    <property type="entry name" value="HYPA"/>
    <property type="match status" value="1"/>
</dbReference>
<dbReference type="PANTHER" id="PTHR34535">
    <property type="entry name" value="HYDROGENASE MATURATION FACTOR HYPA"/>
    <property type="match status" value="1"/>
</dbReference>
<dbReference type="GO" id="GO:0051604">
    <property type="term" value="P:protein maturation"/>
    <property type="evidence" value="ECO:0007669"/>
    <property type="project" value="InterPro"/>
</dbReference>
<feature type="binding site" evidence="5">
    <location>
        <position position="76"/>
    </location>
    <ligand>
        <name>Zn(2+)</name>
        <dbReference type="ChEBI" id="CHEBI:29105"/>
    </ligand>
</feature>
<keyword evidence="7" id="KW-1185">Reference proteome</keyword>
<dbReference type="RefSeq" id="WP_008862331.1">
    <property type="nucleotide sequence ID" value="NZ_CAXSNY010000007.1"/>
</dbReference>
<comment type="similarity">
    <text evidence="1 5">Belongs to the HypA/HybF family.</text>
</comment>
<dbReference type="HOGENOM" id="CLU_126929_0_0_10"/>
<dbReference type="HAMAP" id="MF_00213">
    <property type="entry name" value="HypA_HybF"/>
    <property type="match status" value="1"/>
</dbReference>
<gene>
    <name evidence="5" type="primary">hypA</name>
    <name evidence="6" type="ORF">HMPREF9448_01922</name>
</gene>
<comment type="caution">
    <text evidence="6">The sequence shown here is derived from an EMBL/GenBank/DDBJ whole genome shotgun (WGS) entry which is preliminary data.</text>
</comment>
<keyword evidence="3 5" id="KW-0479">Metal-binding</keyword>